<comment type="caution">
    <text evidence="1">The sequence shown here is derived from an EMBL/GenBank/DDBJ whole genome shotgun (WGS) entry which is preliminary data.</text>
</comment>
<dbReference type="EMBL" id="MWBQ01000008">
    <property type="protein sequence ID" value="OQA61753.1"/>
    <property type="molecule type" value="Genomic_DNA"/>
</dbReference>
<sequence>MIKRVVKDKETPYLKMNKSAIYDNTLSFKAKGIFAYLLSRPDDWQFYEIEIAEHSTDGIASVKAGIKELIDKGYITRSSRRNEKGKFQGYSYEVYEVPPQVLDTAKERKQPNSSALKENKYFSFEEIKEIAGYYCKAYQEKFRKPHPSIDDEWKRRWVNELGNFAELCSLSVEDVLQMIDEYFSQEYKPGYDYNIRHFSSKGILENLAFQIGIDGFLVGSV</sequence>
<dbReference type="Proteomes" id="UP000485569">
    <property type="component" value="Unassembled WGS sequence"/>
</dbReference>
<accession>A0A1V5T5F9</accession>
<organism evidence="1">
    <name type="scientific">Candidatus Atribacter allofermentans</name>
    <dbReference type="NCBI Taxonomy" id="1852833"/>
    <lineage>
        <taxon>Bacteria</taxon>
        <taxon>Pseudomonadati</taxon>
        <taxon>Atribacterota</taxon>
        <taxon>Atribacteria</taxon>
        <taxon>Atribacterales</taxon>
        <taxon>Atribacteraceae</taxon>
        <taxon>Atribacter</taxon>
    </lineage>
</organism>
<name>A0A1V5T5F9_9BACT</name>
<evidence type="ECO:0000313" key="1">
    <source>
        <dbReference type="EMBL" id="OQA61753.1"/>
    </source>
</evidence>
<gene>
    <name evidence="1" type="ORF">BWY41_00023</name>
</gene>
<protein>
    <recommendedName>
        <fullName evidence="2">Helix-turn-helix domain-containing protein</fullName>
    </recommendedName>
</protein>
<proteinExistence type="predicted"/>
<dbReference type="AlphaFoldDB" id="A0A1V5T5F9"/>
<reference evidence="1" key="1">
    <citation type="submission" date="2017-02" db="EMBL/GenBank/DDBJ databases">
        <title>Delving into the versatile metabolic prowess of the omnipresent phylum Bacteroidetes.</title>
        <authorList>
            <person name="Nobu M.K."/>
            <person name="Mei R."/>
            <person name="Narihiro T."/>
            <person name="Kuroda K."/>
            <person name="Liu W.-T."/>
        </authorList>
    </citation>
    <scope>NUCLEOTIDE SEQUENCE</scope>
    <source>
        <strain evidence="1">ADurb.Bin276</strain>
    </source>
</reference>
<evidence type="ECO:0008006" key="2">
    <source>
        <dbReference type="Google" id="ProtNLM"/>
    </source>
</evidence>